<dbReference type="InterPro" id="IPR001789">
    <property type="entry name" value="Sig_transdc_resp-reg_receiver"/>
</dbReference>
<evidence type="ECO:0000259" key="2">
    <source>
        <dbReference type="PROSITE" id="PS50110"/>
    </source>
</evidence>
<dbReference type="Pfam" id="PF13487">
    <property type="entry name" value="HD_5"/>
    <property type="match status" value="1"/>
</dbReference>
<dbReference type="Gene3D" id="3.40.50.2300">
    <property type="match status" value="1"/>
</dbReference>
<gene>
    <name evidence="3" type="ORF">KP803_12265</name>
</gene>
<dbReference type="InterPro" id="IPR052020">
    <property type="entry name" value="Cyclic_di-GMP/3'3'-cGAMP_PDE"/>
</dbReference>
<organism evidence="3 4">
    <name type="scientific">Vibrio amylolyticus</name>
    <dbReference type="NCBI Taxonomy" id="2847292"/>
    <lineage>
        <taxon>Bacteria</taxon>
        <taxon>Pseudomonadati</taxon>
        <taxon>Pseudomonadota</taxon>
        <taxon>Gammaproteobacteria</taxon>
        <taxon>Vibrionales</taxon>
        <taxon>Vibrionaceae</taxon>
        <taxon>Vibrio</taxon>
    </lineage>
</organism>
<evidence type="ECO:0000256" key="1">
    <source>
        <dbReference type="PROSITE-ProRule" id="PRU00169"/>
    </source>
</evidence>
<keyword evidence="4" id="KW-1185">Reference proteome</keyword>
<dbReference type="PANTHER" id="PTHR45228">
    <property type="entry name" value="CYCLIC DI-GMP PHOSPHODIESTERASE TM_0186-RELATED"/>
    <property type="match status" value="1"/>
</dbReference>
<dbReference type="InterPro" id="IPR011006">
    <property type="entry name" value="CheY-like_superfamily"/>
</dbReference>
<dbReference type="CDD" id="cd17569">
    <property type="entry name" value="REC_HupR-like"/>
    <property type="match status" value="1"/>
</dbReference>
<name>A0A9X1XJS4_9VIBR</name>
<dbReference type="Gene3D" id="1.10.3210.10">
    <property type="entry name" value="Hypothetical protein af1432"/>
    <property type="match status" value="1"/>
</dbReference>
<dbReference type="Proteomes" id="UP001139559">
    <property type="component" value="Unassembled WGS sequence"/>
</dbReference>
<dbReference type="Pfam" id="PF00072">
    <property type="entry name" value="Response_reg"/>
    <property type="match status" value="1"/>
</dbReference>
<feature type="domain" description="Response regulatory" evidence="2">
    <location>
        <begin position="4"/>
        <end position="118"/>
    </location>
</feature>
<dbReference type="PROSITE" id="PS50110">
    <property type="entry name" value="RESPONSE_REGULATORY"/>
    <property type="match status" value="1"/>
</dbReference>
<protein>
    <submittedName>
        <fullName evidence="3">Response regulator</fullName>
    </submittedName>
</protein>
<dbReference type="AlphaFoldDB" id="A0A9X1XJS4"/>
<dbReference type="RefSeq" id="WP_248009127.1">
    <property type="nucleotide sequence ID" value="NZ_JAJHVV010000007.1"/>
</dbReference>
<dbReference type="GO" id="GO:0000160">
    <property type="term" value="P:phosphorelay signal transduction system"/>
    <property type="evidence" value="ECO:0007669"/>
    <property type="project" value="InterPro"/>
</dbReference>
<proteinExistence type="predicted"/>
<evidence type="ECO:0000313" key="4">
    <source>
        <dbReference type="Proteomes" id="UP001139559"/>
    </source>
</evidence>
<sequence>MSNTVLLVDDEVNILNSFRRTLRNQIDIELANSGQEALELVAKNKYAVIVTDMQMPEMNGLELLEAIKIISPDTVRMMFTGNADQKTAVDAVNKGDVFRFISKPCTPPELLTFIQSALRQYDLIVSERVLLNQTLAGTISVLNEVLSLASPQLNEHNARIQFHMFQLRKALKLKKHWSFQPMVQLSQLGYITFPQQTLQNISRGNTLSEEDQQLYEQHPRLSYDLLRKIPRMESIAKAILYQDKAFNGEGPPYDEMQGKALPLGSRMLKVVCDYVRLEKEGATPDQATETLEQRSEQYDVEILEAFKTTLSLAPPKMFVDLTKLSTNMILKQEIWTDREQLVAGKGQRVTEPLLRIIQHCLQNNAISGQVEISLAEEEDT</sequence>
<evidence type="ECO:0000313" key="3">
    <source>
        <dbReference type="EMBL" id="MCK6264046.1"/>
    </source>
</evidence>
<comment type="caution">
    <text evidence="3">The sequence shown here is derived from an EMBL/GenBank/DDBJ whole genome shotgun (WGS) entry which is preliminary data.</text>
</comment>
<dbReference type="EMBL" id="JAJHVV010000007">
    <property type="protein sequence ID" value="MCK6264046.1"/>
    <property type="molecule type" value="Genomic_DNA"/>
</dbReference>
<accession>A0A9X1XJS4</accession>
<dbReference type="PANTHER" id="PTHR45228:SF8">
    <property type="entry name" value="TWO-COMPONENT RESPONSE REGULATOR-RELATED"/>
    <property type="match status" value="1"/>
</dbReference>
<keyword evidence="1" id="KW-0597">Phosphoprotein</keyword>
<reference evidence="3" key="1">
    <citation type="submission" date="2021-11" db="EMBL/GenBank/DDBJ databases">
        <title>Vibrio ZSDE26 sp. nov. and Vibrio ZSDZ34 sp. nov., isolated from coastal seawater in Qingdao.</title>
        <authorList>
            <person name="Zhang P."/>
        </authorList>
    </citation>
    <scope>NUCLEOTIDE SEQUENCE</scope>
    <source>
        <strain evidence="3">ZSDE26</strain>
    </source>
</reference>
<dbReference type="SMART" id="SM00448">
    <property type="entry name" value="REC"/>
    <property type="match status" value="1"/>
</dbReference>
<feature type="modified residue" description="4-aspartylphosphate" evidence="1">
    <location>
        <position position="52"/>
    </location>
</feature>
<dbReference type="SUPFAM" id="SSF52172">
    <property type="entry name" value="CheY-like"/>
    <property type="match status" value="1"/>
</dbReference>